<dbReference type="InterPro" id="IPR043702">
    <property type="entry name" value="Lipid_II_synth_GatD"/>
</dbReference>
<dbReference type="RefSeq" id="WP_270055415.1">
    <property type="nucleotide sequence ID" value="NZ_CP115149.1"/>
</dbReference>
<proteinExistence type="inferred from homology"/>
<dbReference type="InterPro" id="IPR011698">
    <property type="entry name" value="GATase_3"/>
</dbReference>
<dbReference type="EC" id="6.3.5.13" evidence="2"/>
<keyword evidence="2" id="KW-0961">Cell wall biogenesis/degradation</keyword>
<sequence length="251" mass="26786">MELRVAHLYPEVMNLYGDRGNAIAIRARCARRGIRCEVLPVNIGDPFDPMEADLVLIGGGQDREQRRVAPDLLERGPALREAVEGGLPVLAVCGGFQLFGHRYIDHDGGVIPGIGVFDAETRHPGPVADRCIGDIVVETPFGEVAGFENHGGRTYLAPGQAPFGRVRLGFGNNAEDGTEGAIRGNAVGTYLHGSLLPKNPALADALILAALRRRYGPGAELPALDDAAEERAHAAAVRAAERRARRPARQA</sequence>
<keyword evidence="6" id="KW-1185">Reference proteome</keyword>
<evidence type="ECO:0000256" key="3">
    <source>
        <dbReference type="SAM" id="MobiDB-lite"/>
    </source>
</evidence>
<dbReference type="PANTHER" id="PTHR21343:SF9">
    <property type="entry name" value="LIPID II ISOGLUTAMINYL SYNTHASE (GLUTAMINE-HYDROLYZING) SUBUNIT GATD"/>
    <property type="match status" value="1"/>
</dbReference>
<keyword evidence="2" id="KW-0573">Peptidoglycan synthesis</keyword>
<evidence type="ECO:0000313" key="5">
    <source>
        <dbReference type="EMBL" id="WBL34887.1"/>
    </source>
</evidence>
<dbReference type="SUPFAM" id="SSF52317">
    <property type="entry name" value="Class I glutamine amidotransferase-like"/>
    <property type="match status" value="1"/>
</dbReference>
<dbReference type="PANTHER" id="PTHR21343">
    <property type="entry name" value="DETHIOBIOTIN SYNTHETASE"/>
    <property type="match status" value="1"/>
</dbReference>
<dbReference type="HAMAP" id="MF_02213">
    <property type="entry name" value="Lipid_II_synth_GatD"/>
    <property type="match status" value="1"/>
</dbReference>
<dbReference type="CDD" id="cd01750">
    <property type="entry name" value="GATase1_CobQ"/>
    <property type="match status" value="1"/>
</dbReference>
<keyword evidence="2" id="KW-0378">Hydrolase</keyword>
<comment type="catalytic activity">
    <reaction evidence="2">
        <text>beta-D-GlcNAc-(1-&gt;4)-Mur2Ac(oyl-L-Ala-gamma-D-Glu-L-Lys-D-Ala-D-Ala)-di-trans,octa-cis-undecaprenyl diphosphate + L-glutamine + ATP + H2O = beta-D-GlcNAc-(1-&gt;4)-Mur2Ac(oyl-L-Ala-D-isoglutaminyl-L-Lys-D-Ala-D-Ala)-di-trans,octa-cis-undecaprenyl diphosphate + L-glutamate + ADP + phosphate + H(+)</text>
        <dbReference type="Rhea" id="RHEA:57928"/>
        <dbReference type="ChEBI" id="CHEBI:15377"/>
        <dbReference type="ChEBI" id="CHEBI:15378"/>
        <dbReference type="ChEBI" id="CHEBI:29985"/>
        <dbReference type="ChEBI" id="CHEBI:30616"/>
        <dbReference type="ChEBI" id="CHEBI:43474"/>
        <dbReference type="ChEBI" id="CHEBI:58359"/>
        <dbReference type="ChEBI" id="CHEBI:60033"/>
        <dbReference type="ChEBI" id="CHEBI:62233"/>
        <dbReference type="ChEBI" id="CHEBI:456216"/>
        <dbReference type="EC" id="6.3.5.13"/>
    </reaction>
</comment>
<feature type="active site" description="Nucleophile" evidence="2">
    <location>
        <position position="93"/>
    </location>
</feature>
<gene>
    <name evidence="2" type="primary">gatD</name>
    <name evidence="5" type="ORF">O0235_08775</name>
</gene>
<keyword evidence="2" id="KW-0436">Ligase</keyword>
<feature type="binding site" evidence="2">
    <location>
        <position position="130"/>
    </location>
    <ligand>
        <name>substrate</name>
    </ligand>
</feature>
<evidence type="ECO:0000259" key="4">
    <source>
        <dbReference type="Pfam" id="PF07685"/>
    </source>
</evidence>
<dbReference type="InterPro" id="IPR033949">
    <property type="entry name" value="CobQ_GATase1"/>
</dbReference>
<comment type="subunit">
    <text evidence="2">Forms a heterodimer with MurT.</text>
</comment>
<evidence type="ECO:0000256" key="1">
    <source>
        <dbReference type="ARBA" id="ARBA00022962"/>
    </source>
</evidence>
<dbReference type="Pfam" id="PF07685">
    <property type="entry name" value="GATase_3"/>
    <property type="match status" value="1"/>
</dbReference>
<keyword evidence="2" id="KW-0133">Cell shape</keyword>
<evidence type="ECO:0000313" key="6">
    <source>
        <dbReference type="Proteomes" id="UP001212803"/>
    </source>
</evidence>
<dbReference type="EC" id="3.5.1.2" evidence="2"/>
<dbReference type="EMBL" id="CP115149">
    <property type="protein sequence ID" value="WBL34887.1"/>
    <property type="molecule type" value="Genomic_DNA"/>
</dbReference>
<dbReference type="PROSITE" id="PS51274">
    <property type="entry name" value="GATASE_COBBQ"/>
    <property type="match status" value="1"/>
</dbReference>
<dbReference type="Gene3D" id="3.40.50.880">
    <property type="match status" value="1"/>
</dbReference>
<evidence type="ECO:0000256" key="2">
    <source>
        <dbReference type="HAMAP-Rule" id="MF_02213"/>
    </source>
</evidence>
<feature type="region of interest" description="Disordered" evidence="3">
    <location>
        <begin position="232"/>
        <end position="251"/>
    </location>
</feature>
<comment type="pathway">
    <text evidence="2">Cell wall biogenesis; peptidoglycan biosynthesis.</text>
</comment>
<dbReference type="Proteomes" id="UP001212803">
    <property type="component" value="Chromosome"/>
</dbReference>
<protein>
    <recommendedName>
        <fullName evidence="2">Lipid II isoglutaminyl synthase (glutamine-hydrolyzing) subunit GatD</fullName>
        <ecNumber evidence="2">6.3.5.13</ecNumber>
    </recommendedName>
    <alternativeName>
        <fullName evidence="2">Lipid II isoglutaminyl synthase glutaminase subunit</fullName>
        <ecNumber evidence="2">3.5.1.2</ecNumber>
    </alternativeName>
</protein>
<feature type="active site" evidence="2">
    <location>
        <position position="192"/>
    </location>
</feature>
<accession>A0ABY7M3Z5</accession>
<organism evidence="5 6">
    <name type="scientific">Tepidiforma flava</name>
    <dbReference type="NCBI Taxonomy" id="3004094"/>
    <lineage>
        <taxon>Bacteria</taxon>
        <taxon>Bacillati</taxon>
        <taxon>Chloroflexota</taxon>
        <taxon>Tepidiformia</taxon>
        <taxon>Tepidiformales</taxon>
        <taxon>Tepidiformaceae</taxon>
        <taxon>Tepidiforma</taxon>
    </lineage>
</organism>
<reference evidence="5 6" key="1">
    <citation type="journal article" date="2023" name="ISME J.">
        <title>Thermophilic Dehalococcoidia with unusual traits shed light on an unexpected past.</title>
        <authorList>
            <person name="Palmer M."/>
            <person name="Covington J.K."/>
            <person name="Zhou E.M."/>
            <person name="Thomas S.C."/>
            <person name="Habib N."/>
            <person name="Seymour C.O."/>
            <person name="Lai D."/>
            <person name="Johnston J."/>
            <person name="Hashimi A."/>
            <person name="Jiao J.Y."/>
            <person name="Muok A.R."/>
            <person name="Liu L."/>
            <person name="Xian W.D."/>
            <person name="Zhi X.Y."/>
            <person name="Li M.M."/>
            <person name="Silva L.P."/>
            <person name="Bowen B.P."/>
            <person name="Louie K."/>
            <person name="Briegel A."/>
            <person name="Pett-Ridge J."/>
            <person name="Weber P.K."/>
            <person name="Tocheva E.I."/>
            <person name="Woyke T."/>
            <person name="Northen T.R."/>
            <person name="Mayali X."/>
            <person name="Li W.J."/>
            <person name="Hedlund B.P."/>
        </authorList>
    </citation>
    <scope>NUCLEOTIDE SEQUENCE [LARGE SCALE GENOMIC DNA]</scope>
    <source>
        <strain evidence="5 6">YIM 72310</strain>
    </source>
</reference>
<dbReference type="InterPro" id="IPR029062">
    <property type="entry name" value="Class_I_gatase-like"/>
</dbReference>
<keyword evidence="1 2" id="KW-0315">Glutamine amidotransferase</keyword>
<comment type="similarity">
    <text evidence="2">Belongs to the CobB/CobQ family. GatD subfamily.</text>
</comment>
<comment type="catalytic activity">
    <reaction evidence="2">
        <text>L-glutamine + H2O = L-glutamate + NH4(+)</text>
        <dbReference type="Rhea" id="RHEA:15889"/>
        <dbReference type="ChEBI" id="CHEBI:15377"/>
        <dbReference type="ChEBI" id="CHEBI:28938"/>
        <dbReference type="ChEBI" id="CHEBI:29985"/>
        <dbReference type="ChEBI" id="CHEBI:58359"/>
        <dbReference type="EC" id="3.5.1.2"/>
    </reaction>
</comment>
<comment type="function">
    <text evidence="2">The lipid II isoglutaminyl synthase complex catalyzes the formation of alpha-D-isoglutamine in the cell wall lipid II stem peptide. The GatD subunit catalyzes the hydrolysis of glutamine to glutamate and ammonia. The resulting ammonia molecule is channeled to the active site of MurT.</text>
</comment>
<name>A0ABY7M3Z5_9CHLR</name>
<feature type="domain" description="CobB/CobQ-like glutamine amidotransferase" evidence="4">
    <location>
        <begin position="4"/>
        <end position="199"/>
    </location>
</feature>